<dbReference type="EMBL" id="JAVHUY010000026">
    <property type="protein sequence ID" value="MDQ7907898.1"/>
    <property type="molecule type" value="Genomic_DNA"/>
</dbReference>
<reference evidence="2 3" key="1">
    <citation type="submission" date="2023-08" db="EMBL/GenBank/DDBJ databases">
        <title>Phytohabitans sansha sp. nov., isolated from marine sediment.</title>
        <authorList>
            <person name="Zhao Y."/>
            <person name="Yi K."/>
        </authorList>
    </citation>
    <scope>NUCLEOTIDE SEQUENCE [LARGE SCALE GENOMIC DNA]</scope>
    <source>
        <strain evidence="2 3">ZYX-F-186</strain>
    </source>
</reference>
<keyword evidence="1" id="KW-0812">Transmembrane</keyword>
<evidence type="ECO:0008006" key="4">
    <source>
        <dbReference type="Google" id="ProtNLM"/>
    </source>
</evidence>
<evidence type="ECO:0000313" key="3">
    <source>
        <dbReference type="Proteomes" id="UP001230908"/>
    </source>
</evidence>
<evidence type="ECO:0000313" key="2">
    <source>
        <dbReference type="EMBL" id="MDQ7907898.1"/>
    </source>
</evidence>
<evidence type="ECO:0000256" key="1">
    <source>
        <dbReference type="SAM" id="Phobius"/>
    </source>
</evidence>
<accession>A0ABU0ZLP1</accession>
<keyword evidence="1" id="KW-0472">Membrane</keyword>
<feature type="transmembrane region" description="Helical" evidence="1">
    <location>
        <begin position="106"/>
        <end position="127"/>
    </location>
</feature>
<keyword evidence="3" id="KW-1185">Reference proteome</keyword>
<protein>
    <recommendedName>
        <fullName evidence="4">Integral membrane protein</fullName>
    </recommendedName>
</protein>
<gene>
    <name evidence="2" type="ORF">RB614_25570</name>
</gene>
<proteinExistence type="predicted"/>
<feature type="transmembrane region" description="Helical" evidence="1">
    <location>
        <begin position="78"/>
        <end position="94"/>
    </location>
</feature>
<organism evidence="2 3">
    <name type="scientific">Phytohabitans maris</name>
    <dbReference type="NCBI Taxonomy" id="3071409"/>
    <lineage>
        <taxon>Bacteria</taxon>
        <taxon>Bacillati</taxon>
        <taxon>Actinomycetota</taxon>
        <taxon>Actinomycetes</taxon>
        <taxon>Micromonosporales</taxon>
        <taxon>Micromonosporaceae</taxon>
    </lineage>
</organism>
<comment type="caution">
    <text evidence="2">The sequence shown here is derived from an EMBL/GenBank/DDBJ whole genome shotgun (WGS) entry which is preliminary data.</text>
</comment>
<sequence>MTPPPVPPRSDATIVMRILATPLTWLGALLLLCLSVVPAVALGDANATLANWLPLGVFVLLLLAALAILRRWVDPRDWVPTDVVVWLVVLYALIPLGEELDLDGGAAVALTLAGLALAAATTARLVVFHMRRYRRKR</sequence>
<keyword evidence="1" id="KW-1133">Transmembrane helix</keyword>
<feature type="transmembrane region" description="Helical" evidence="1">
    <location>
        <begin position="49"/>
        <end position="69"/>
    </location>
</feature>
<dbReference type="RefSeq" id="WP_308715171.1">
    <property type="nucleotide sequence ID" value="NZ_JAVHUY010000026.1"/>
</dbReference>
<dbReference type="Proteomes" id="UP001230908">
    <property type="component" value="Unassembled WGS sequence"/>
</dbReference>
<name>A0ABU0ZLP1_9ACTN</name>